<evidence type="ECO:0000256" key="11">
    <source>
        <dbReference type="ARBA" id="ARBA00037847"/>
    </source>
</evidence>
<name>A0A1G2F774_9BACT</name>
<dbReference type="Proteomes" id="UP000177725">
    <property type="component" value="Unassembled WGS sequence"/>
</dbReference>
<dbReference type="Pfam" id="PF00430">
    <property type="entry name" value="ATP-synt_B"/>
    <property type="match status" value="1"/>
</dbReference>
<evidence type="ECO:0000313" key="14">
    <source>
        <dbReference type="EMBL" id="OGZ33915.1"/>
    </source>
</evidence>
<dbReference type="InterPro" id="IPR050059">
    <property type="entry name" value="ATP_synthase_B_chain"/>
</dbReference>
<evidence type="ECO:0000313" key="15">
    <source>
        <dbReference type="Proteomes" id="UP000177725"/>
    </source>
</evidence>
<dbReference type="GO" id="GO:0005886">
    <property type="term" value="C:plasma membrane"/>
    <property type="evidence" value="ECO:0007669"/>
    <property type="project" value="UniProtKB-SubCell"/>
</dbReference>
<dbReference type="PANTHER" id="PTHR33445">
    <property type="entry name" value="ATP SYNTHASE SUBUNIT B', CHLOROPLASTIC"/>
    <property type="match status" value="1"/>
</dbReference>
<comment type="subunit">
    <text evidence="12">F-type ATPases have 2 components, F(1) - the catalytic core - and F(0) - the membrane proton channel. F(1) has five subunits: alpha(3), beta(3), gamma(1), delta(1), epsilon(1). F(0) has three main subunits: a(1), b(2) and c(10-14). The alpha and beta chains form an alternating ring which encloses part of the gamma chain. F(1) is attached to F(0) by a central stalk formed by the gamma and epsilon chains, while a peripheral stalk is formed by the delta and b chains.</text>
</comment>
<dbReference type="AlphaFoldDB" id="A0A1G2F774"/>
<dbReference type="GO" id="GO:0012505">
    <property type="term" value="C:endomembrane system"/>
    <property type="evidence" value="ECO:0007669"/>
    <property type="project" value="UniProtKB-SubCell"/>
</dbReference>
<gene>
    <name evidence="12" type="primary">atpF</name>
    <name evidence="14" type="ORF">A2174_03465</name>
</gene>
<evidence type="ECO:0000256" key="6">
    <source>
        <dbReference type="ARBA" id="ARBA00022989"/>
    </source>
</evidence>
<dbReference type="GO" id="GO:0046933">
    <property type="term" value="F:proton-transporting ATP synthase activity, rotational mechanism"/>
    <property type="evidence" value="ECO:0007669"/>
    <property type="project" value="UniProtKB-UniRule"/>
</dbReference>
<comment type="function">
    <text evidence="10 12">F(1)F(0) ATP synthase produces ATP from ADP in the presence of a proton or sodium gradient. F-type ATPases consist of two structural domains, F(1) containing the extramembraneous catalytic core and F(0) containing the membrane proton channel, linked together by a central stalk and a peripheral stalk. During catalysis, ATP synthesis in the catalytic domain of F(1) is coupled via a rotary mechanism of the central stalk subunits to proton translocation.</text>
</comment>
<proteinExistence type="inferred from homology"/>
<organism evidence="14 15">
    <name type="scientific">Candidatus Portnoybacteria bacterium RBG_13_41_18</name>
    <dbReference type="NCBI Taxonomy" id="1801991"/>
    <lineage>
        <taxon>Bacteria</taxon>
        <taxon>Candidatus Portnoyibacteriota</taxon>
    </lineage>
</organism>
<reference evidence="14 15" key="1">
    <citation type="journal article" date="2016" name="Nat. Commun.">
        <title>Thousands of microbial genomes shed light on interconnected biogeochemical processes in an aquifer system.</title>
        <authorList>
            <person name="Anantharaman K."/>
            <person name="Brown C.T."/>
            <person name="Hug L.A."/>
            <person name="Sharon I."/>
            <person name="Castelle C.J."/>
            <person name="Probst A.J."/>
            <person name="Thomas B.C."/>
            <person name="Singh A."/>
            <person name="Wilkins M.J."/>
            <person name="Karaoz U."/>
            <person name="Brodie E.L."/>
            <person name="Williams K.H."/>
            <person name="Hubbard S.S."/>
            <person name="Banfield J.F."/>
        </authorList>
    </citation>
    <scope>NUCLEOTIDE SEQUENCE [LARGE SCALE GENOMIC DNA]</scope>
</reference>
<evidence type="ECO:0000256" key="12">
    <source>
        <dbReference type="HAMAP-Rule" id="MF_01398"/>
    </source>
</evidence>
<dbReference type="CDD" id="cd06503">
    <property type="entry name" value="ATP-synt_Fo_b"/>
    <property type="match status" value="1"/>
</dbReference>
<dbReference type="PANTHER" id="PTHR33445:SF1">
    <property type="entry name" value="ATP SYNTHASE SUBUNIT B"/>
    <property type="match status" value="1"/>
</dbReference>
<evidence type="ECO:0000256" key="8">
    <source>
        <dbReference type="ARBA" id="ARBA00023136"/>
    </source>
</evidence>
<keyword evidence="4 12" id="KW-0812">Transmembrane</keyword>
<evidence type="ECO:0000256" key="1">
    <source>
        <dbReference type="ARBA" id="ARBA00005513"/>
    </source>
</evidence>
<keyword evidence="8 12" id="KW-0472">Membrane</keyword>
<feature type="transmembrane region" description="Helical" evidence="12">
    <location>
        <begin position="12"/>
        <end position="33"/>
    </location>
</feature>
<sequence>MNELLNNFGIDWKLLVAQLINFAILFVLLRRFAYKPILNILRKRREDIEKGIKYTEEAEEKLKSVDVTQRQIIDKAKGDALAIVNEGQEIAKEKKEEAIKETVKKAEIIIADAKRSAGEEKAKMGETVWFEAQELIKAGLEKVLIKMPAKERDEELIKEALSELKASKS</sequence>
<evidence type="ECO:0000256" key="9">
    <source>
        <dbReference type="ARBA" id="ARBA00023310"/>
    </source>
</evidence>
<keyword evidence="7 12" id="KW-0406">Ion transport</keyword>
<keyword evidence="2 12" id="KW-0813">Transport</keyword>
<comment type="caution">
    <text evidence="14">The sequence shown here is derived from an EMBL/GenBank/DDBJ whole genome shotgun (WGS) entry which is preliminary data.</text>
</comment>
<dbReference type="HAMAP" id="MF_01398">
    <property type="entry name" value="ATP_synth_b_bprime"/>
    <property type="match status" value="1"/>
</dbReference>
<dbReference type="GO" id="GO:0046961">
    <property type="term" value="F:proton-transporting ATPase activity, rotational mechanism"/>
    <property type="evidence" value="ECO:0007669"/>
    <property type="project" value="TreeGrafter"/>
</dbReference>
<dbReference type="GO" id="GO:0045259">
    <property type="term" value="C:proton-transporting ATP synthase complex"/>
    <property type="evidence" value="ECO:0007669"/>
    <property type="project" value="UniProtKB-KW"/>
</dbReference>
<keyword evidence="9 12" id="KW-0066">ATP synthesis</keyword>
<comment type="function">
    <text evidence="12">Component of the F(0) channel, it forms part of the peripheral stalk, linking F(1) to F(0).</text>
</comment>
<evidence type="ECO:0000256" key="13">
    <source>
        <dbReference type="RuleBase" id="RU003848"/>
    </source>
</evidence>
<protein>
    <recommendedName>
        <fullName evidence="12">ATP synthase subunit b</fullName>
    </recommendedName>
    <alternativeName>
        <fullName evidence="12">ATP synthase F(0) sector subunit b</fullName>
    </alternativeName>
    <alternativeName>
        <fullName evidence="12">ATPase subunit I</fullName>
    </alternativeName>
    <alternativeName>
        <fullName evidence="12">F-type ATPase subunit b</fullName>
        <shortName evidence="12">F-ATPase subunit b</shortName>
    </alternativeName>
</protein>
<evidence type="ECO:0000256" key="10">
    <source>
        <dbReference type="ARBA" id="ARBA00025198"/>
    </source>
</evidence>
<accession>A0A1G2F774</accession>
<evidence type="ECO:0000256" key="2">
    <source>
        <dbReference type="ARBA" id="ARBA00022448"/>
    </source>
</evidence>
<comment type="subcellular location">
    <subcellularLocation>
        <location evidence="12">Cell membrane</location>
        <topology evidence="12">Single-pass membrane protein</topology>
    </subcellularLocation>
    <subcellularLocation>
        <location evidence="11">Endomembrane system</location>
        <topology evidence="11">Single-pass membrane protein</topology>
    </subcellularLocation>
</comment>
<dbReference type="InterPro" id="IPR002146">
    <property type="entry name" value="ATP_synth_b/b'su_bac/chlpt"/>
</dbReference>
<evidence type="ECO:0000256" key="5">
    <source>
        <dbReference type="ARBA" id="ARBA00022781"/>
    </source>
</evidence>
<comment type="similarity">
    <text evidence="1 12 13">Belongs to the ATPase B chain family.</text>
</comment>
<keyword evidence="12" id="KW-1003">Cell membrane</keyword>
<evidence type="ECO:0000256" key="7">
    <source>
        <dbReference type="ARBA" id="ARBA00023065"/>
    </source>
</evidence>
<keyword evidence="5 12" id="KW-0375">Hydrogen ion transport</keyword>
<keyword evidence="6 12" id="KW-1133">Transmembrane helix</keyword>
<evidence type="ECO:0000256" key="3">
    <source>
        <dbReference type="ARBA" id="ARBA00022547"/>
    </source>
</evidence>
<evidence type="ECO:0000256" key="4">
    <source>
        <dbReference type="ARBA" id="ARBA00022692"/>
    </source>
</evidence>
<dbReference type="EMBL" id="MHMV01000035">
    <property type="protein sequence ID" value="OGZ33915.1"/>
    <property type="molecule type" value="Genomic_DNA"/>
</dbReference>
<keyword evidence="3 12" id="KW-0138">CF(0)</keyword>